<sequence>MTKLIGLTGAYDFLERMILEPAGARYNPDWKKARENLENSHDENLDYLGTYFPRTVLESAVIFEHLMRTMPSVKKMLAERDVIRVLDFGCGTGGELLGFLIALGWEFNWELPAVEVDAIDGNEDALGMMQDIMHLCRDKWDFDLRVRTVTHKAEKSGFAPANVKLRDDYDVLVTSKCLGELNAVSQTPFLDFACEFFDSIAPEGLIVMMDVTSRQPHNRGNDWTNLQMTGEFDTHRLQFRKHGFRTLFPLVCDGCSGCRSHSRFLQFIFDFSELGLLEYSETKLACRAYCRDKLWQKVRAEVPPARWQISMGVSCGECREKGAGENLAELPGCCVNHKYFARGG</sequence>
<comment type="caution">
    <text evidence="1">The sequence shown here is derived from an EMBL/GenBank/DDBJ whole genome shotgun (WGS) entry which is preliminary data.</text>
</comment>
<organism evidence="1 2">
    <name type="scientific">Sutterella wadsworthensis 2_1_59BFAA</name>
    <dbReference type="NCBI Taxonomy" id="742823"/>
    <lineage>
        <taxon>Bacteria</taxon>
        <taxon>Pseudomonadati</taxon>
        <taxon>Pseudomonadota</taxon>
        <taxon>Betaproteobacteria</taxon>
        <taxon>Burkholderiales</taxon>
        <taxon>Sutterellaceae</taxon>
        <taxon>Sutterella</taxon>
    </lineage>
</organism>
<gene>
    <name evidence="1" type="ORF">HMPREF9465_01169</name>
</gene>
<keyword evidence="2" id="KW-1185">Reference proteome</keyword>
<dbReference type="eggNOG" id="ENOG5033XU2">
    <property type="taxonomic scope" value="Bacteria"/>
</dbReference>
<protein>
    <recommendedName>
        <fullName evidence="3">Methyltransferase domain-containing protein</fullName>
    </recommendedName>
</protein>
<accession>K1KH52</accession>
<dbReference type="PATRIC" id="fig|742823.3.peg.1162"/>
<proteinExistence type="predicted"/>
<dbReference type="InterPro" id="IPR029063">
    <property type="entry name" value="SAM-dependent_MTases_sf"/>
</dbReference>
<dbReference type="AlphaFoldDB" id="K1KH52"/>
<dbReference type="Proteomes" id="UP000005835">
    <property type="component" value="Unassembled WGS sequence"/>
</dbReference>
<evidence type="ECO:0008006" key="3">
    <source>
        <dbReference type="Google" id="ProtNLM"/>
    </source>
</evidence>
<dbReference type="RefSeq" id="WP_005435054.1">
    <property type="nucleotide sequence ID" value="NZ_JH815516.1"/>
</dbReference>
<name>K1KH52_9BURK</name>
<dbReference type="SUPFAM" id="SSF53335">
    <property type="entry name" value="S-adenosyl-L-methionine-dependent methyltransferases"/>
    <property type="match status" value="1"/>
</dbReference>
<evidence type="ECO:0000313" key="1">
    <source>
        <dbReference type="EMBL" id="EKB31064.1"/>
    </source>
</evidence>
<dbReference type="Gene3D" id="3.40.50.150">
    <property type="entry name" value="Vaccinia Virus protein VP39"/>
    <property type="match status" value="1"/>
</dbReference>
<dbReference type="HOGENOM" id="CLU_879575_0_0_4"/>
<reference evidence="1 2" key="1">
    <citation type="submission" date="2012-05" db="EMBL/GenBank/DDBJ databases">
        <title>The Genome Sequence of Sutterella wadsworthensis 2_1_59BFAA.</title>
        <authorList>
            <consortium name="The Broad Institute Genome Sequencing Platform"/>
            <person name="Earl A."/>
            <person name="Ward D."/>
            <person name="Feldgarden M."/>
            <person name="Gevers D."/>
            <person name="Daigneault M."/>
            <person name="Strauss J."/>
            <person name="Allen-Vercoe E."/>
            <person name="Walker B."/>
            <person name="Young S.K."/>
            <person name="Zeng Q."/>
            <person name="Gargeya S."/>
            <person name="Fitzgerald M."/>
            <person name="Haas B."/>
            <person name="Abouelleil A."/>
            <person name="Alvarado L."/>
            <person name="Arachchi H.M."/>
            <person name="Berlin A.M."/>
            <person name="Chapman S.B."/>
            <person name="Goldberg J."/>
            <person name="Griggs A."/>
            <person name="Gujja S."/>
            <person name="Hansen M."/>
            <person name="Howarth C."/>
            <person name="Imamovic A."/>
            <person name="Larimer J."/>
            <person name="McCowen C."/>
            <person name="Montmayeur A."/>
            <person name="Murphy C."/>
            <person name="Neiman D."/>
            <person name="Pearson M."/>
            <person name="Priest M."/>
            <person name="Roberts A."/>
            <person name="Saif S."/>
            <person name="Shea T."/>
            <person name="Sisk P."/>
            <person name="Sykes S."/>
            <person name="Wortman J."/>
            <person name="Nusbaum C."/>
            <person name="Birren B."/>
        </authorList>
    </citation>
    <scope>NUCLEOTIDE SEQUENCE [LARGE SCALE GENOMIC DNA]</scope>
    <source>
        <strain evidence="1 2">2_1_59BFAA</strain>
    </source>
</reference>
<dbReference type="Pfam" id="PF13489">
    <property type="entry name" value="Methyltransf_23"/>
    <property type="match status" value="1"/>
</dbReference>
<dbReference type="STRING" id="742823.HMPREF9465_01169"/>
<evidence type="ECO:0000313" key="2">
    <source>
        <dbReference type="Proteomes" id="UP000005835"/>
    </source>
</evidence>
<dbReference type="EMBL" id="ADMG01000031">
    <property type="protein sequence ID" value="EKB31064.1"/>
    <property type="molecule type" value="Genomic_DNA"/>
</dbReference>